<feature type="domain" description="LamG-like jellyroll fold" evidence="4">
    <location>
        <begin position="1376"/>
        <end position="1517"/>
    </location>
</feature>
<keyword evidence="5" id="KW-0378">Hydrolase</keyword>
<dbReference type="GO" id="GO:0016787">
    <property type="term" value="F:hydrolase activity"/>
    <property type="evidence" value="ECO:0007669"/>
    <property type="project" value="UniProtKB-KW"/>
</dbReference>
<evidence type="ECO:0000259" key="4">
    <source>
        <dbReference type="SMART" id="SM00560"/>
    </source>
</evidence>
<dbReference type="HOGENOM" id="CLU_003050_0_0_11"/>
<organism evidence="5 6">
    <name type="scientific">Amycolatopsis mediterranei (strain U-32)</name>
    <dbReference type="NCBI Taxonomy" id="749927"/>
    <lineage>
        <taxon>Bacteria</taxon>
        <taxon>Bacillati</taxon>
        <taxon>Actinomycetota</taxon>
        <taxon>Actinomycetes</taxon>
        <taxon>Pseudonocardiales</taxon>
        <taxon>Pseudonocardiaceae</taxon>
        <taxon>Amycolatopsis</taxon>
    </lineage>
</organism>
<dbReference type="InterPro" id="IPR006311">
    <property type="entry name" value="TAT_signal"/>
</dbReference>
<evidence type="ECO:0000313" key="5">
    <source>
        <dbReference type="EMBL" id="ADJ49064.1"/>
    </source>
</evidence>
<sequence length="1697" mass="172595">MSGFRIRSGVSRRLVHIGLVVATAVSASAALGSPATAAPALAASAPAAASPTSPAEKSAVARAAETGHPVEVADQTTETRRVVANPDTTFTMSSSVHPVRVRRDGGWVPVDPTLKPAADGMLRPAAVSADLRFSNGGSGPLVSLTSGDKSIAFSWPDTLPAPVLSGATATYPAVLPGVDLQLTAQADSYSEVLIVHDAAAAANPALGRLKLTVTGTGLALTNDDGRLSAKDASGTEVFHGAAPVMWDSAHDVKTGVPSATDPAEGHLSPLALTLGGSAPATAKKAAADLGAGTTASLTLVPPAGALTGPGVTYPLYLDPSMSGGTQAWLVVSNGSTSEQEFNNGGFPQQVGYCGDTAHCSGIGTARSYFQMDSGPLQQRNGRVATIFSSSFYANEVHQYQGCTDEPVQLHEAGVINSGTRWPGPLGGVIDTQYSHAGDGCGGAANVVFNSITAARDAANGSWPNTTLALTAVNEGDGAQWKKFATGASFDVTFSFPPNDANDLHVSHEVVCGGKVYTPDAFPTLYATATDNNNPPLNVGLWYQLWDSTGATWKAGNGTAVGSASGARAGWQEGADLGNSDNAFRVTVENSFPGDSSKNTWSPGWSPWYQFSAISTPITQVPSISSFDYPSGNWGAPQGVGGKITVNAAGTPYVAGFSYTFAGAGTETLPHTADCNYDQTFTNGGWVSTADGKASITVPAGLSPGYHTMYVRTFDKAHNMSPESAPYAFYVSPNVGVTTTHLEGENTGAITPAQPNGQNVGLGAQPGGSNWPWSGQQQLWFQGSAAGQSFSMAFTTPIEADYALGANLTKSWDYGKLLIALDGKPLLGTDTTPWDGYDATGATAYLAFGGLHLTKGAHTYKITVVATNPASTGSRYMAGVDYLAVTPINNVTAASFTDAMNNHGIGTDNSTVGSVDFGSKGFSAQSLAAAGLAPGSTLTYGGARFTMPAANAATGNDNVVAAGQTIPLPAAQQVMATGVGLLAAATCGASPATTMSITYTDGTRSDATLATVPDWIDGGPGQAPAAILSHWNTGTSPGTYHPKLYAMFVPADPTKQVASVSLPNMGTTFLPDTCARALHVMAIAPRPVDAGWLGAWAAPTDNAAAQPPGTAGLANQTLRIVAHPAISGANARIRLSNNGVETPTTLDDVTFAAQSGTAAATAGAPVQLTFCASAGLAAGCGRHSITLPAGGDGYSDPVAVPATPTGNLVVSLHLPTAVTRTAAHRSANNSSYLASGDATANTDGAPFTTTLASSYYVTAIDVSTTDPAQGTVAVLGDQTSAAGSPGGTWLDKLPAKLAAGGTPLPGGLVNASLTGTGPTGQWKLGEGTGATAVDSAGNHNGTLGGGVSWSAEHGGSAVFDGASGMVSTSGPVLNTAKNYSVSAWVKLSSTSTFETVMSQTGTAMGGFYLQYSAVLKSWTFLTPQTDSSTAPQTAVHAAGPPDLNTWTHLAGTFDVTSGNLSLYVNGALAGTVRSPVVPWNATGPLTIGGVVQLNGSANNYFTGAISDARVFQKALDPDDVAQLYNSGPGVGPQARPGGLSAGNATATLDQTVRSTPNLRTVVLALGTNDILDGANVTSIEQKLTSLMSCLSPTGLKCLRRADGSLVHVVLTTVPPLGLAASDQREKNRQQLNADLVARFNDYGADDIVDFDKAVRDSGNITTIAPGYLTGTTPNDGYYDKLAQTLADAVNTFPPGAQL</sequence>
<dbReference type="InterPro" id="IPR006558">
    <property type="entry name" value="LamG-like"/>
</dbReference>
<dbReference type="Gene3D" id="2.60.120.200">
    <property type="match status" value="1"/>
</dbReference>
<dbReference type="SUPFAM" id="SSF49899">
    <property type="entry name" value="Concanavalin A-like lectins/glucanases"/>
    <property type="match status" value="1"/>
</dbReference>
<keyword evidence="1 3" id="KW-0732">Signal</keyword>
<feature type="signal peptide" evidence="3">
    <location>
        <begin position="1"/>
        <end position="37"/>
    </location>
</feature>
<accession>A0A0H3DHD9</accession>
<dbReference type="Proteomes" id="UP000000328">
    <property type="component" value="Chromosome"/>
</dbReference>
<dbReference type="PROSITE" id="PS51318">
    <property type="entry name" value="TAT"/>
    <property type="match status" value="1"/>
</dbReference>
<dbReference type="SUPFAM" id="SSF52266">
    <property type="entry name" value="SGNH hydrolase"/>
    <property type="match status" value="1"/>
</dbReference>
<dbReference type="InterPro" id="IPR013320">
    <property type="entry name" value="ConA-like_dom_sf"/>
</dbReference>
<feature type="chain" id="PRO_5002607579" evidence="3">
    <location>
        <begin position="38"/>
        <end position="1697"/>
    </location>
</feature>
<dbReference type="OrthoDB" id="324838at2"/>
<dbReference type="eggNOG" id="COG2755">
    <property type="taxonomic scope" value="Bacteria"/>
</dbReference>
<dbReference type="PANTHER" id="PTHR43784">
    <property type="entry name" value="GDSL-LIKE LIPASE/ACYLHYDROLASE, PUTATIVE (AFU_ORTHOLOGUE AFUA_2G00820)-RELATED"/>
    <property type="match status" value="1"/>
</dbReference>
<dbReference type="EMBL" id="CP002000">
    <property type="protein sequence ID" value="ADJ49064.1"/>
    <property type="molecule type" value="Genomic_DNA"/>
</dbReference>
<evidence type="ECO:0000313" key="6">
    <source>
        <dbReference type="Proteomes" id="UP000000328"/>
    </source>
</evidence>
<dbReference type="PATRIC" id="fig|749927.5.peg.7643"/>
<evidence type="ECO:0000256" key="1">
    <source>
        <dbReference type="ARBA" id="ARBA00022729"/>
    </source>
</evidence>
<dbReference type="SMART" id="SM00560">
    <property type="entry name" value="LamGL"/>
    <property type="match status" value="1"/>
</dbReference>
<dbReference type="InterPro" id="IPR053140">
    <property type="entry name" value="GDSL_Rv0518-like"/>
</dbReference>
<dbReference type="PANTHER" id="PTHR43784:SF2">
    <property type="entry name" value="GDSL-LIKE LIPASE_ACYLHYDROLASE, PUTATIVE (AFU_ORTHOLOGUE AFUA_2G00820)-RELATED"/>
    <property type="match status" value="1"/>
</dbReference>
<dbReference type="GeneID" id="92874986"/>
<evidence type="ECO:0000256" key="3">
    <source>
        <dbReference type="SAM" id="SignalP"/>
    </source>
</evidence>
<dbReference type="Gene3D" id="3.40.50.1110">
    <property type="entry name" value="SGNH hydrolase"/>
    <property type="match status" value="1"/>
</dbReference>
<gene>
    <name evidence="5" type="ordered locus">AMED_7350</name>
</gene>
<dbReference type="InterPro" id="IPR036514">
    <property type="entry name" value="SGNH_hydro_sf"/>
</dbReference>
<dbReference type="Pfam" id="PF13385">
    <property type="entry name" value="Laminin_G_3"/>
    <property type="match status" value="1"/>
</dbReference>
<dbReference type="RefSeq" id="WP_013229107.1">
    <property type="nucleotide sequence ID" value="NC_014318.1"/>
</dbReference>
<proteinExistence type="predicted"/>
<name>A0A0H3DHD9_AMYMU</name>
<evidence type="ECO:0000256" key="2">
    <source>
        <dbReference type="ARBA" id="ARBA00023157"/>
    </source>
</evidence>
<dbReference type="KEGG" id="amd:AMED_7350"/>
<keyword evidence="2" id="KW-1015">Disulfide bond</keyword>
<protein>
    <submittedName>
        <fullName evidence="5">SGNH hydrolase containing a LamG-like domain</fullName>
    </submittedName>
</protein>
<reference evidence="5 6" key="1">
    <citation type="journal article" date="2010" name="Cell Res.">
        <title>Complete genome sequence of the rifamycin SV-producing Amycolatopsis mediterranei U32 revealed its genetic characteristics in phylogeny and metabolism.</title>
        <authorList>
            <person name="Zhao W."/>
            <person name="Zhong Y."/>
            <person name="Yuan H."/>
            <person name="Wang J."/>
            <person name="Zheng H."/>
            <person name="Wang Y."/>
            <person name="Cen X."/>
            <person name="Xu F."/>
            <person name="Bai J."/>
            <person name="Han X."/>
            <person name="Lu G."/>
            <person name="Zhu Y."/>
            <person name="Shao Z."/>
            <person name="Yan H."/>
            <person name="Li C."/>
            <person name="Peng N."/>
            <person name="Zhang Z."/>
            <person name="Zhang Y."/>
            <person name="Lin W."/>
            <person name="Fan Y."/>
            <person name="Qin Z."/>
            <person name="Hu Y."/>
            <person name="Zhu B."/>
            <person name="Wang S."/>
            <person name="Ding X."/>
            <person name="Zhao G.P."/>
        </authorList>
    </citation>
    <scope>NUCLEOTIDE SEQUENCE [LARGE SCALE GENOMIC DNA]</scope>
    <source>
        <strain evidence="6">U-32</strain>
    </source>
</reference>